<evidence type="ECO:0008006" key="11">
    <source>
        <dbReference type="Google" id="ProtNLM"/>
    </source>
</evidence>
<dbReference type="InterPro" id="IPR050863">
    <property type="entry name" value="CenT-Element_Derived"/>
</dbReference>
<dbReference type="GO" id="GO:0003677">
    <property type="term" value="F:DNA binding"/>
    <property type="evidence" value="ECO:0007669"/>
    <property type="project" value="UniProtKB-KW"/>
</dbReference>
<keyword evidence="5 6" id="KW-0472">Membrane</keyword>
<feature type="transmembrane region" description="Helical" evidence="6">
    <location>
        <begin position="95"/>
        <end position="113"/>
    </location>
</feature>
<sequence length="681" mass="79097">MSSSNDFVSSINYVTMQINRHVALLILLFGTVGNILNLLVLREQDLIKVPCTHYIYCSSMSAVVFLWSALLTRILQGYNINWPNENRPLCKIRLYILNVTWAIAIWALVGASIDRFLCSSRSATYRRLSTIRTARYYLTAIFVFFALFFAEVLYCYEASVPNVPVACYGQNFACRIFNDWMSLFMDIILPSIFLALFGSLTIRNAQTRMVRPITESIHHTDVNNQIKLVRKNERNLTTMLLVQSLFVDYELLMMASRRELCLDDKVKLIKAKEYGSSHRELSDTFQISVGAVSNILKRKAEYTNDYETNRNKKVKRPILQEYARSLAEKLDCSTDFKASNEWLDRFRIRYNIQFRAICGKARSVDLNTVDDWKDRLFSMIEHYNPMDIYNCDETGLFYKLMPDRSLVVDRNDCRGGKKSKERYTVMLCKNWSGTDKLKPVIIGEFMSTWLTSKTGFFHHPFARKIREATMFQEYRFEEASKWLEDLDTSMRKQKRHILLFLDNVPVHPQDIQLENIKLKFCPPNSTAKIQPLDQGIIRAFKAYYRRFLVKHIYKAIEELDWILKHVTIGGKVMSAFDYVTFDDNIPSFNEWDDSSERLLSVTGITNDDAENSEDIPGGDPPSLAESLELIRRLRLLSTTQQPELHPFIIQLQSKLTDAFLDSNLSKQKSIFDYFKCTSVGP</sequence>
<feature type="transmembrane region" description="Helical" evidence="6">
    <location>
        <begin position="180"/>
        <end position="202"/>
    </location>
</feature>
<dbReference type="SUPFAM" id="SSF46689">
    <property type="entry name" value="Homeodomain-like"/>
    <property type="match status" value="1"/>
</dbReference>
<comment type="caution">
    <text evidence="9">The sequence shown here is derived from an EMBL/GenBank/DDBJ whole genome shotgun (WGS) entry which is preliminary data.</text>
</comment>
<feature type="domain" description="G-protein coupled receptors family 1 profile" evidence="7">
    <location>
        <begin position="33"/>
        <end position="247"/>
    </location>
</feature>
<keyword evidence="4" id="KW-0238">DNA-binding</keyword>
<proteinExistence type="predicted"/>
<dbReference type="PANTHER" id="PTHR19303">
    <property type="entry name" value="TRANSPOSON"/>
    <property type="match status" value="1"/>
</dbReference>
<dbReference type="InterPro" id="IPR006600">
    <property type="entry name" value="HTH_CenpB_DNA-bd_dom"/>
</dbReference>
<keyword evidence="3 6" id="KW-1133">Transmembrane helix</keyword>
<evidence type="ECO:0000256" key="2">
    <source>
        <dbReference type="ARBA" id="ARBA00022692"/>
    </source>
</evidence>
<name>A0A815CJ32_ADIRI</name>
<evidence type="ECO:0000256" key="6">
    <source>
        <dbReference type="SAM" id="Phobius"/>
    </source>
</evidence>
<accession>A0A815CJ32</accession>
<feature type="transmembrane region" description="Helical" evidence="6">
    <location>
        <begin position="134"/>
        <end position="154"/>
    </location>
</feature>
<dbReference type="SMART" id="SM00674">
    <property type="entry name" value="CENPB"/>
    <property type="match status" value="1"/>
</dbReference>
<keyword evidence="2 6" id="KW-0812">Transmembrane</keyword>
<gene>
    <name evidence="9" type="ORF">EDS130_LOCUS29936</name>
</gene>
<dbReference type="AlphaFoldDB" id="A0A815CJ32"/>
<evidence type="ECO:0000256" key="5">
    <source>
        <dbReference type="ARBA" id="ARBA00023136"/>
    </source>
</evidence>
<dbReference type="Pfam" id="PF03221">
    <property type="entry name" value="HTH_Tnp_Tc5"/>
    <property type="match status" value="1"/>
</dbReference>
<evidence type="ECO:0000256" key="4">
    <source>
        <dbReference type="ARBA" id="ARBA00023125"/>
    </source>
</evidence>
<dbReference type="PANTHER" id="PTHR19303:SF73">
    <property type="entry name" value="PROTEIN PDC2"/>
    <property type="match status" value="1"/>
</dbReference>
<dbReference type="InterPro" id="IPR004875">
    <property type="entry name" value="DDE_SF_endonuclease_dom"/>
</dbReference>
<organism evidence="9 10">
    <name type="scientific">Adineta ricciae</name>
    <name type="common">Rotifer</name>
    <dbReference type="NCBI Taxonomy" id="249248"/>
    <lineage>
        <taxon>Eukaryota</taxon>
        <taxon>Metazoa</taxon>
        <taxon>Spiralia</taxon>
        <taxon>Gnathifera</taxon>
        <taxon>Rotifera</taxon>
        <taxon>Eurotatoria</taxon>
        <taxon>Bdelloidea</taxon>
        <taxon>Adinetida</taxon>
        <taxon>Adinetidae</taxon>
        <taxon>Adineta</taxon>
    </lineage>
</organism>
<dbReference type="EMBL" id="CAJNOJ010000206">
    <property type="protein sequence ID" value="CAF1288191.1"/>
    <property type="molecule type" value="Genomic_DNA"/>
</dbReference>
<dbReference type="PROSITE" id="PS51253">
    <property type="entry name" value="HTH_CENPB"/>
    <property type="match status" value="1"/>
</dbReference>
<comment type="subcellular location">
    <subcellularLocation>
        <location evidence="1">Membrane</location>
    </subcellularLocation>
</comment>
<reference evidence="9" key="1">
    <citation type="submission" date="2021-02" db="EMBL/GenBank/DDBJ databases">
        <authorList>
            <person name="Nowell W R."/>
        </authorList>
    </citation>
    <scope>NUCLEOTIDE SEQUENCE</scope>
</reference>
<dbReference type="GO" id="GO:0005634">
    <property type="term" value="C:nucleus"/>
    <property type="evidence" value="ECO:0007669"/>
    <property type="project" value="TreeGrafter"/>
</dbReference>
<feature type="transmembrane region" description="Helical" evidence="6">
    <location>
        <begin position="53"/>
        <end position="75"/>
    </location>
</feature>
<feature type="transmembrane region" description="Helical" evidence="6">
    <location>
        <begin position="20"/>
        <end position="41"/>
    </location>
</feature>
<dbReference type="InterPro" id="IPR009057">
    <property type="entry name" value="Homeodomain-like_sf"/>
</dbReference>
<feature type="domain" description="HTH CENPB-type" evidence="8">
    <location>
        <begin position="283"/>
        <end position="356"/>
    </location>
</feature>
<dbReference type="OrthoDB" id="9909311at2759"/>
<protein>
    <recommendedName>
        <fullName evidence="11">HTH CENPB-type domain-containing protein</fullName>
    </recommendedName>
</protein>
<evidence type="ECO:0000313" key="9">
    <source>
        <dbReference type="EMBL" id="CAF1288191.1"/>
    </source>
</evidence>
<evidence type="ECO:0000259" key="7">
    <source>
        <dbReference type="PROSITE" id="PS50262"/>
    </source>
</evidence>
<dbReference type="SUPFAM" id="SSF81321">
    <property type="entry name" value="Family A G protein-coupled receptor-like"/>
    <property type="match status" value="1"/>
</dbReference>
<evidence type="ECO:0000259" key="8">
    <source>
        <dbReference type="PROSITE" id="PS51253"/>
    </source>
</evidence>
<dbReference type="Gene3D" id="1.10.10.60">
    <property type="entry name" value="Homeodomain-like"/>
    <property type="match status" value="1"/>
</dbReference>
<dbReference type="Proteomes" id="UP000663852">
    <property type="component" value="Unassembled WGS sequence"/>
</dbReference>
<evidence type="ECO:0000256" key="3">
    <source>
        <dbReference type="ARBA" id="ARBA00022989"/>
    </source>
</evidence>
<dbReference type="Pfam" id="PF03184">
    <property type="entry name" value="DDE_1"/>
    <property type="match status" value="1"/>
</dbReference>
<dbReference type="Gene3D" id="1.20.1070.10">
    <property type="entry name" value="Rhodopsin 7-helix transmembrane proteins"/>
    <property type="match status" value="1"/>
</dbReference>
<dbReference type="GO" id="GO:0016020">
    <property type="term" value="C:membrane"/>
    <property type="evidence" value="ECO:0007669"/>
    <property type="project" value="UniProtKB-SubCell"/>
</dbReference>
<evidence type="ECO:0000313" key="10">
    <source>
        <dbReference type="Proteomes" id="UP000663852"/>
    </source>
</evidence>
<dbReference type="InterPro" id="IPR017452">
    <property type="entry name" value="GPCR_Rhodpsn_7TM"/>
</dbReference>
<evidence type="ECO:0000256" key="1">
    <source>
        <dbReference type="ARBA" id="ARBA00004370"/>
    </source>
</evidence>
<dbReference type="PROSITE" id="PS50262">
    <property type="entry name" value="G_PROTEIN_RECEP_F1_2"/>
    <property type="match status" value="1"/>
</dbReference>